<dbReference type="eggNOG" id="COG0842">
    <property type="taxonomic scope" value="Bacteria"/>
</dbReference>
<keyword evidence="3 5" id="KW-1133">Transmembrane helix</keyword>
<dbReference type="PaxDb" id="522772-Dacet_0817"/>
<proteinExistence type="inferred from homology"/>
<dbReference type="HOGENOM" id="CLU_039483_3_2_0"/>
<dbReference type="PANTHER" id="PTHR43332">
    <property type="entry name" value="INNER MEMBRANE TRANSPORT PERMEASE YADH-RELATED"/>
    <property type="match status" value="1"/>
</dbReference>
<organism evidence="7 8">
    <name type="scientific">Denitrovibrio acetiphilus (strain DSM 12809 / NBRC 114555 / N2460)</name>
    <dbReference type="NCBI Taxonomy" id="522772"/>
    <lineage>
        <taxon>Bacteria</taxon>
        <taxon>Pseudomonadati</taxon>
        <taxon>Deferribacterota</taxon>
        <taxon>Deferribacteres</taxon>
        <taxon>Deferribacterales</taxon>
        <taxon>Geovibrionaceae</taxon>
        <taxon>Denitrovibrio</taxon>
    </lineage>
</organism>
<dbReference type="RefSeq" id="WP_013010128.1">
    <property type="nucleotide sequence ID" value="NC_013943.1"/>
</dbReference>
<dbReference type="EMBL" id="CP001968">
    <property type="protein sequence ID" value="ADD67597.1"/>
    <property type="molecule type" value="Genomic_DNA"/>
</dbReference>
<keyword evidence="8" id="KW-1185">Reference proteome</keyword>
<evidence type="ECO:0000313" key="7">
    <source>
        <dbReference type="EMBL" id="ADD67597.1"/>
    </source>
</evidence>
<keyword evidence="4 5" id="KW-0472">Membrane</keyword>
<dbReference type="GO" id="GO:0043190">
    <property type="term" value="C:ATP-binding cassette (ABC) transporter complex"/>
    <property type="evidence" value="ECO:0007669"/>
    <property type="project" value="InterPro"/>
</dbReference>
<dbReference type="InterPro" id="IPR052522">
    <property type="entry name" value="ABC-2_transport_permease"/>
</dbReference>
<dbReference type="FunCoup" id="D4H5H7">
    <property type="interactions" value="257"/>
</dbReference>
<reference evidence="7 8" key="1">
    <citation type="journal article" date="2010" name="Stand. Genomic Sci.">
        <title>Complete genome sequence of Denitrovibrio acetiphilus type strain (N2460).</title>
        <authorList>
            <person name="Kiss H."/>
            <person name="Lang E."/>
            <person name="Lapidus A."/>
            <person name="Copeland A."/>
            <person name="Nolan M."/>
            <person name="Glavina Del Rio T."/>
            <person name="Chen F."/>
            <person name="Lucas S."/>
            <person name="Tice H."/>
            <person name="Cheng J.F."/>
            <person name="Han C."/>
            <person name="Goodwin L."/>
            <person name="Pitluck S."/>
            <person name="Liolios K."/>
            <person name="Pati A."/>
            <person name="Ivanova N."/>
            <person name="Mavromatis K."/>
            <person name="Chen A."/>
            <person name="Palaniappan K."/>
            <person name="Land M."/>
            <person name="Hauser L."/>
            <person name="Chang Y.J."/>
            <person name="Jeffries C.D."/>
            <person name="Detter J.C."/>
            <person name="Brettin T."/>
            <person name="Spring S."/>
            <person name="Rohde M."/>
            <person name="Goker M."/>
            <person name="Woyke T."/>
            <person name="Bristow J."/>
            <person name="Eisen J.A."/>
            <person name="Markowitz V."/>
            <person name="Hugenholtz P."/>
            <person name="Kyrpides N.C."/>
            <person name="Klenk H.P."/>
        </authorList>
    </citation>
    <scope>NUCLEOTIDE SEQUENCE [LARGE SCALE GENOMIC DNA]</scope>
    <source>
        <strain evidence="8">DSM 12809 / NBRC 114555 / N2460</strain>
    </source>
</reference>
<dbReference type="PROSITE" id="PS51012">
    <property type="entry name" value="ABC_TM2"/>
    <property type="match status" value="1"/>
</dbReference>
<keyword evidence="5" id="KW-0813">Transport</keyword>
<feature type="transmembrane region" description="Helical" evidence="5">
    <location>
        <begin position="92"/>
        <end position="112"/>
    </location>
</feature>
<feature type="transmembrane region" description="Helical" evidence="5">
    <location>
        <begin position="55"/>
        <end position="72"/>
    </location>
</feature>
<evidence type="ECO:0000313" key="8">
    <source>
        <dbReference type="Proteomes" id="UP000002012"/>
    </source>
</evidence>
<dbReference type="Proteomes" id="UP000002012">
    <property type="component" value="Chromosome"/>
</dbReference>
<sequence length="250" mass="27375">MTTVLSGTYAVFYRELLLLKSKLFRFGYVFYSLFSPVVYLAAFGLGLGSRIDVGGMEYTTFLLQGIICMSSMNNSYNLVMTSVSIGRLHSGSFQTIITSPVSSLSVMGGLVLSGIVRGFVAVIFIMGAGFLMFGAFPFTWMSFIALVLNMSFFAGVGVITGLLIKDLESNALIVNFIIMPMAFFSGTFYPVDYLPKAVQWVVYIMPLSHTNILMRAESLSGNALTSFFVLCALTIIAFLIGGNMLKRYSE</sequence>
<evidence type="ECO:0000259" key="6">
    <source>
        <dbReference type="PROSITE" id="PS51012"/>
    </source>
</evidence>
<evidence type="ECO:0000256" key="3">
    <source>
        <dbReference type="ARBA" id="ARBA00022989"/>
    </source>
</evidence>
<keyword evidence="2 5" id="KW-0812">Transmembrane</keyword>
<dbReference type="PIRSF" id="PIRSF006648">
    <property type="entry name" value="DrrB"/>
    <property type="match status" value="1"/>
</dbReference>
<accession>D4H5H7</accession>
<dbReference type="InParanoid" id="D4H5H7"/>
<dbReference type="KEGG" id="dap:Dacet_0817"/>
<protein>
    <recommendedName>
        <fullName evidence="5">Transport permease protein</fullName>
    </recommendedName>
</protein>
<dbReference type="PANTHER" id="PTHR43332:SF2">
    <property type="entry name" value="INNER MEMBRANE TRANSPORT PERMEASE YADH"/>
    <property type="match status" value="1"/>
</dbReference>
<keyword evidence="5" id="KW-1003">Cell membrane</keyword>
<feature type="transmembrane region" description="Helical" evidence="5">
    <location>
        <begin position="171"/>
        <end position="191"/>
    </location>
</feature>
<dbReference type="InterPro" id="IPR013525">
    <property type="entry name" value="ABC2_TM"/>
</dbReference>
<gene>
    <name evidence="7" type="ordered locus">Dacet_0817</name>
</gene>
<comment type="subcellular location">
    <subcellularLocation>
        <location evidence="5">Cell membrane</location>
        <topology evidence="5">Multi-pass membrane protein</topology>
    </subcellularLocation>
    <subcellularLocation>
        <location evidence="1">Membrane</location>
        <topology evidence="1">Multi-pass membrane protein</topology>
    </subcellularLocation>
</comment>
<feature type="transmembrane region" description="Helical" evidence="5">
    <location>
        <begin position="144"/>
        <end position="164"/>
    </location>
</feature>
<feature type="transmembrane region" description="Helical" evidence="5">
    <location>
        <begin position="28"/>
        <end position="48"/>
    </location>
</feature>
<name>D4H5H7_DENA2</name>
<feature type="transmembrane region" description="Helical" evidence="5">
    <location>
        <begin position="119"/>
        <end position="138"/>
    </location>
</feature>
<feature type="domain" description="ABC transmembrane type-2" evidence="6">
    <location>
        <begin position="27"/>
        <end position="248"/>
    </location>
</feature>
<dbReference type="PRINTS" id="PR00164">
    <property type="entry name" value="ABC2TRNSPORT"/>
</dbReference>
<feature type="transmembrane region" description="Helical" evidence="5">
    <location>
        <begin position="226"/>
        <end position="245"/>
    </location>
</feature>
<dbReference type="STRING" id="522772.Dacet_0817"/>
<evidence type="ECO:0000256" key="1">
    <source>
        <dbReference type="ARBA" id="ARBA00004141"/>
    </source>
</evidence>
<comment type="similarity">
    <text evidence="5">Belongs to the ABC-2 integral membrane protein family.</text>
</comment>
<dbReference type="InterPro" id="IPR000412">
    <property type="entry name" value="ABC_2_transport"/>
</dbReference>
<dbReference type="AlphaFoldDB" id="D4H5H7"/>
<dbReference type="GO" id="GO:0140359">
    <property type="term" value="F:ABC-type transporter activity"/>
    <property type="evidence" value="ECO:0007669"/>
    <property type="project" value="InterPro"/>
</dbReference>
<evidence type="ECO:0000256" key="4">
    <source>
        <dbReference type="ARBA" id="ARBA00023136"/>
    </source>
</evidence>
<dbReference type="Pfam" id="PF01061">
    <property type="entry name" value="ABC2_membrane"/>
    <property type="match status" value="1"/>
</dbReference>
<dbReference type="InterPro" id="IPR047817">
    <property type="entry name" value="ABC2_TM_bact-type"/>
</dbReference>
<evidence type="ECO:0000256" key="2">
    <source>
        <dbReference type="ARBA" id="ARBA00022692"/>
    </source>
</evidence>
<evidence type="ECO:0000256" key="5">
    <source>
        <dbReference type="RuleBase" id="RU361157"/>
    </source>
</evidence>